<evidence type="ECO:0000313" key="7">
    <source>
        <dbReference type="EMBL" id="KAK1771969.1"/>
    </source>
</evidence>
<evidence type="ECO:0000259" key="6">
    <source>
        <dbReference type="Pfam" id="PF01494"/>
    </source>
</evidence>
<dbReference type="RefSeq" id="XP_060288182.1">
    <property type="nucleotide sequence ID" value="XM_060426803.1"/>
</dbReference>
<evidence type="ECO:0000256" key="3">
    <source>
        <dbReference type="ARBA" id="ARBA00023002"/>
    </source>
</evidence>
<dbReference type="PANTHER" id="PTHR46972:SF1">
    <property type="entry name" value="FAD DEPENDENT OXIDOREDUCTASE DOMAIN-CONTAINING PROTEIN"/>
    <property type="match status" value="1"/>
</dbReference>
<feature type="domain" description="FAD-binding" evidence="6">
    <location>
        <begin position="6"/>
        <end position="335"/>
    </location>
</feature>
<reference evidence="7" key="1">
    <citation type="submission" date="2023-06" db="EMBL/GenBank/DDBJ databases">
        <title>Genome-scale phylogeny and comparative genomics of the fungal order Sordariales.</title>
        <authorList>
            <consortium name="Lawrence Berkeley National Laboratory"/>
            <person name="Hensen N."/>
            <person name="Bonometti L."/>
            <person name="Westerberg I."/>
            <person name="Brannstrom I.O."/>
            <person name="Guillou S."/>
            <person name="Cros-Aarteil S."/>
            <person name="Calhoun S."/>
            <person name="Haridas S."/>
            <person name="Kuo A."/>
            <person name="Mondo S."/>
            <person name="Pangilinan J."/>
            <person name="Riley R."/>
            <person name="Labutti K."/>
            <person name="Andreopoulos B."/>
            <person name="Lipzen A."/>
            <person name="Chen C."/>
            <person name="Yanf M."/>
            <person name="Daum C."/>
            <person name="Ng V."/>
            <person name="Clum A."/>
            <person name="Steindorff A."/>
            <person name="Ohm R."/>
            <person name="Martin F."/>
            <person name="Silar P."/>
            <person name="Natvig D."/>
            <person name="Lalanne C."/>
            <person name="Gautier V."/>
            <person name="Ament-Velasquez S.L."/>
            <person name="Kruys A."/>
            <person name="Hutchinson M.I."/>
            <person name="Powell A.J."/>
            <person name="Barry K."/>
            <person name="Miller A.N."/>
            <person name="Grigoriev I.V."/>
            <person name="Debuchy R."/>
            <person name="Gladieux P."/>
            <person name="Thoren M.H."/>
            <person name="Johannesson H."/>
        </authorList>
    </citation>
    <scope>NUCLEOTIDE SEQUENCE</scope>
    <source>
        <strain evidence="7">8032-3</strain>
    </source>
</reference>
<protein>
    <recommendedName>
        <fullName evidence="6">FAD-binding domain-containing protein</fullName>
    </recommendedName>
</protein>
<evidence type="ECO:0000256" key="1">
    <source>
        <dbReference type="ARBA" id="ARBA00022630"/>
    </source>
</evidence>
<evidence type="ECO:0000256" key="4">
    <source>
        <dbReference type="ARBA" id="ARBA00023033"/>
    </source>
</evidence>
<dbReference type="PANTHER" id="PTHR46972">
    <property type="entry name" value="MONOOXYGENASE ASQM-RELATED"/>
    <property type="match status" value="1"/>
</dbReference>
<name>A0AAJ0C883_9PEZI</name>
<dbReference type="SUPFAM" id="SSF51905">
    <property type="entry name" value="FAD/NAD(P)-binding domain"/>
    <property type="match status" value="1"/>
</dbReference>
<dbReference type="Proteomes" id="UP001244011">
    <property type="component" value="Unassembled WGS sequence"/>
</dbReference>
<gene>
    <name evidence="7" type="ORF">QBC33DRAFT_525299</name>
</gene>
<keyword evidence="5" id="KW-0732">Signal</keyword>
<dbReference type="PRINTS" id="PR00420">
    <property type="entry name" value="RNGMNOXGNASE"/>
</dbReference>
<feature type="chain" id="PRO_5042478315" description="FAD-binding domain-containing protein" evidence="5">
    <location>
        <begin position="27"/>
        <end position="406"/>
    </location>
</feature>
<dbReference type="EMBL" id="MU838998">
    <property type="protein sequence ID" value="KAK1771969.1"/>
    <property type="molecule type" value="Genomic_DNA"/>
</dbReference>
<keyword evidence="3" id="KW-0560">Oxidoreductase</keyword>
<dbReference type="Gene3D" id="3.50.50.60">
    <property type="entry name" value="FAD/NAD(P)-binding domain"/>
    <property type="match status" value="1"/>
</dbReference>
<evidence type="ECO:0000256" key="5">
    <source>
        <dbReference type="SAM" id="SignalP"/>
    </source>
</evidence>
<accession>A0AAJ0C883</accession>
<keyword evidence="1" id="KW-0285">Flavoprotein</keyword>
<organism evidence="7 8">
    <name type="scientific">Phialemonium atrogriseum</name>
    <dbReference type="NCBI Taxonomy" id="1093897"/>
    <lineage>
        <taxon>Eukaryota</taxon>
        <taxon>Fungi</taxon>
        <taxon>Dikarya</taxon>
        <taxon>Ascomycota</taxon>
        <taxon>Pezizomycotina</taxon>
        <taxon>Sordariomycetes</taxon>
        <taxon>Sordariomycetidae</taxon>
        <taxon>Cephalothecales</taxon>
        <taxon>Cephalothecaceae</taxon>
        <taxon>Phialemonium</taxon>
    </lineage>
</organism>
<dbReference type="InterPro" id="IPR002938">
    <property type="entry name" value="FAD-bd"/>
</dbReference>
<dbReference type="Pfam" id="PF01494">
    <property type="entry name" value="FAD_binding_3"/>
    <property type="match status" value="1"/>
</dbReference>
<proteinExistence type="predicted"/>
<sequence>MPSPKIAIIGAGPSGLLLARLLQVHSLPCTIYEAEASRDVRNQGGTLDLHPRAGQLALKEAGLFSEFQKHSRPEGEAMKLIRPDGSVLWDDNGTGQAEAGGRDRPEIDRVKLRDILLDSLEEGTIKWGKKVMRTEPDASSPGKHNIVFSDYTSETGIDLLVGADGAWSKVRPLVTDEKPFYSGISSIELWALDVDAKDPWLSSYIGKGSCFLFDEGRAMQCQRNGNGSIRAYASLRVPETWIEECGIDFANPVTARQELVDRYWADCAEDVKRVILSAKDELIPRKMYMLPVGVKWESKPGVTLMGDAAHLMTPFAGVGVNVALADAMELARAIVKRKESVVAKVRSDAYNIGVAVEEYEKEMFERGRMNAEKTRKNLGLHFSAEGGQEMAGRLRAHAEAKKAEGK</sequence>
<dbReference type="AlphaFoldDB" id="A0AAJ0C883"/>
<keyword evidence="2" id="KW-0274">FAD</keyword>
<keyword evidence="4" id="KW-0503">Monooxygenase</keyword>
<dbReference type="GO" id="GO:0004497">
    <property type="term" value="F:monooxygenase activity"/>
    <property type="evidence" value="ECO:0007669"/>
    <property type="project" value="UniProtKB-KW"/>
</dbReference>
<dbReference type="GO" id="GO:0071949">
    <property type="term" value="F:FAD binding"/>
    <property type="evidence" value="ECO:0007669"/>
    <property type="project" value="InterPro"/>
</dbReference>
<evidence type="ECO:0000313" key="8">
    <source>
        <dbReference type="Proteomes" id="UP001244011"/>
    </source>
</evidence>
<feature type="signal peptide" evidence="5">
    <location>
        <begin position="1"/>
        <end position="26"/>
    </location>
</feature>
<dbReference type="InterPro" id="IPR036188">
    <property type="entry name" value="FAD/NAD-bd_sf"/>
</dbReference>
<comment type="caution">
    <text evidence="7">The sequence shown here is derived from an EMBL/GenBank/DDBJ whole genome shotgun (WGS) entry which is preliminary data.</text>
</comment>
<keyword evidence="8" id="KW-1185">Reference proteome</keyword>
<evidence type="ECO:0000256" key="2">
    <source>
        <dbReference type="ARBA" id="ARBA00022827"/>
    </source>
</evidence>
<dbReference type="GeneID" id="85309990"/>